<dbReference type="InterPro" id="IPR013848">
    <property type="entry name" value="Methylthiotransferase_N"/>
</dbReference>
<evidence type="ECO:0000256" key="11">
    <source>
        <dbReference type="ARBA" id="ARBA00023014"/>
    </source>
</evidence>
<dbReference type="PANTHER" id="PTHR11918">
    <property type="entry name" value="RADICAL SAM PROTEINS"/>
    <property type="match status" value="1"/>
</dbReference>
<keyword evidence="9" id="KW-0479">Metal-binding</keyword>
<evidence type="ECO:0000256" key="4">
    <source>
        <dbReference type="ARBA" id="ARBA00022485"/>
    </source>
</evidence>
<dbReference type="SUPFAM" id="SSF102114">
    <property type="entry name" value="Radical SAM enzymes"/>
    <property type="match status" value="1"/>
</dbReference>
<comment type="similarity">
    <text evidence="14">Belongs to the methylthiotransferase family. MtaB subfamily.</text>
</comment>
<keyword evidence="8" id="KW-0819">tRNA processing</keyword>
<evidence type="ECO:0000259" key="17">
    <source>
        <dbReference type="PROSITE" id="PS51449"/>
    </source>
</evidence>
<keyword evidence="7" id="KW-0949">S-adenosyl-L-methionine</keyword>
<dbReference type="GO" id="GO:0051539">
    <property type="term" value="F:4 iron, 4 sulfur cluster binding"/>
    <property type="evidence" value="ECO:0007669"/>
    <property type="project" value="UniProtKB-KW"/>
</dbReference>
<gene>
    <name evidence="19" type="primary">mtaB</name>
    <name evidence="19" type="ORF">H9900_05940</name>
</gene>
<dbReference type="InterPro" id="IPR020612">
    <property type="entry name" value="Methylthiotransferase_CS"/>
</dbReference>
<dbReference type="InterPro" id="IPR002792">
    <property type="entry name" value="TRAM_dom"/>
</dbReference>
<protein>
    <recommendedName>
        <fullName evidence="15">Threonylcarbamoyladenosine tRNA methylthiotransferase MtaB</fullName>
        <ecNumber evidence="3">2.8.4.5</ecNumber>
    </recommendedName>
    <alternativeName>
        <fullName evidence="12">tRNA-t(6)A37 methylthiotransferase</fullName>
    </alternativeName>
</protein>
<dbReference type="FunFam" id="3.80.30.20:FF:000001">
    <property type="entry name" value="tRNA-2-methylthio-N(6)-dimethylallyladenosine synthase 2"/>
    <property type="match status" value="1"/>
</dbReference>
<keyword evidence="11" id="KW-0411">Iron-sulfur</keyword>
<feature type="domain" description="TRAM" evidence="16">
    <location>
        <begin position="382"/>
        <end position="443"/>
    </location>
</feature>
<feature type="domain" description="Radical SAM core" evidence="18">
    <location>
        <begin position="149"/>
        <end position="379"/>
    </location>
</feature>
<dbReference type="EC" id="2.8.4.5" evidence="3"/>
<dbReference type="InterPro" id="IPR034557">
    <property type="entry name" value="ThrcA_tRNA_MEthiotransferase"/>
</dbReference>
<reference evidence="19" key="2">
    <citation type="submission" date="2021-04" db="EMBL/GenBank/DDBJ databases">
        <authorList>
            <person name="Gilroy R."/>
        </authorList>
    </citation>
    <scope>NUCLEOTIDE SEQUENCE</scope>
    <source>
        <strain evidence="19">5790</strain>
    </source>
</reference>
<evidence type="ECO:0000256" key="7">
    <source>
        <dbReference type="ARBA" id="ARBA00022691"/>
    </source>
</evidence>
<dbReference type="NCBIfam" id="TIGR01579">
    <property type="entry name" value="MiaB-like-C"/>
    <property type="match status" value="1"/>
</dbReference>
<evidence type="ECO:0000256" key="1">
    <source>
        <dbReference type="ARBA" id="ARBA00001966"/>
    </source>
</evidence>
<keyword evidence="10" id="KW-0408">Iron</keyword>
<dbReference type="InterPro" id="IPR006638">
    <property type="entry name" value="Elp3/MiaA/NifB-like_rSAM"/>
</dbReference>
<evidence type="ECO:0000313" key="19">
    <source>
        <dbReference type="EMBL" id="HIV86330.1"/>
    </source>
</evidence>
<dbReference type="PROSITE" id="PS51918">
    <property type="entry name" value="RADICAL_SAM"/>
    <property type="match status" value="1"/>
</dbReference>
<evidence type="ECO:0000256" key="3">
    <source>
        <dbReference type="ARBA" id="ARBA00013273"/>
    </source>
</evidence>
<keyword evidence="6" id="KW-0808">Transferase</keyword>
<name>A0A9D1PRH9_9FIRM</name>
<dbReference type="SMART" id="SM00729">
    <property type="entry name" value="Elp3"/>
    <property type="match status" value="1"/>
</dbReference>
<dbReference type="GO" id="GO:0046872">
    <property type="term" value="F:metal ion binding"/>
    <property type="evidence" value="ECO:0007669"/>
    <property type="project" value="UniProtKB-KW"/>
</dbReference>
<dbReference type="GO" id="GO:0035598">
    <property type="term" value="F:tRNA (N(6)-L-threonylcarbamoyladenosine(37)-C(2))-methylthiotransferase activity"/>
    <property type="evidence" value="ECO:0007669"/>
    <property type="project" value="UniProtKB-EC"/>
</dbReference>
<feature type="non-terminal residue" evidence="19">
    <location>
        <position position="1"/>
    </location>
</feature>
<dbReference type="Gene3D" id="3.40.50.12160">
    <property type="entry name" value="Methylthiotransferase, N-terminal domain"/>
    <property type="match status" value="1"/>
</dbReference>
<organism evidence="19 20">
    <name type="scientific">Candidatus Monoglobus merdigallinarum</name>
    <dbReference type="NCBI Taxonomy" id="2838698"/>
    <lineage>
        <taxon>Bacteria</taxon>
        <taxon>Bacillati</taxon>
        <taxon>Bacillota</taxon>
        <taxon>Clostridia</taxon>
        <taxon>Monoglobales</taxon>
        <taxon>Monoglobaceae</taxon>
        <taxon>Monoglobus</taxon>
    </lineage>
</organism>
<dbReference type="InterPro" id="IPR005839">
    <property type="entry name" value="Methylthiotransferase"/>
</dbReference>
<comment type="caution">
    <text evidence="19">The sequence shown here is derived from an EMBL/GenBank/DDBJ whole genome shotgun (WGS) entry which is preliminary data.</text>
</comment>
<dbReference type="PROSITE" id="PS50926">
    <property type="entry name" value="TRAM"/>
    <property type="match status" value="1"/>
</dbReference>
<dbReference type="FunFam" id="3.40.50.12160:FF:000004">
    <property type="entry name" value="Threonylcarbamoyladenosine tRNA methylthiotransferase MtaB"/>
    <property type="match status" value="1"/>
</dbReference>
<dbReference type="Proteomes" id="UP000824162">
    <property type="component" value="Unassembled WGS sequence"/>
</dbReference>
<keyword evidence="5" id="KW-0963">Cytoplasm</keyword>
<evidence type="ECO:0000256" key="9">
    <source>
        <dbReference type="ARBA" id="ARBA00022723"/>
    </source>
</evidence>
<accession>A0A9D1PRH9</accession>
<evidence type="ECO:0000256" key="13">
    <source>
        <dbReference type="ARBA" id="ARBA00051661"/>
    </source>
</evidence>
<evidence type="ECO:0000256" key="6">
    <source>
        <dbReference type="ARBA" id="ARBA00022679"/>
    </source>
</evidence>
<dbReference type="SFLD" id="SFLDG01082">
    <property type="entry name" value="B12-binding_domain_containing"/>
    <property type="match status" value="1"/>
</dbReference>
<proteinExistence type="inferred from homology"/>
<dbReference type="Pfam" id="PF00919">
    <property type="entry name" value="UPF0004"/>
    <property type="match status" value="1"/>
</dbReference>
<dbReference type="Pfam" id="PF04055">
    <property type="entry name" value="Radical_SAM"/>
    <property type="match status" value="1"/>
</dbReference>
<dbReference type="InterPro" id="IPR058240">
    <property type="entry name" value="rSAM_sf"/>
</dbReference>
<comment type="catalytic activity">
    <reaction evidence="13">
        <text>N(6)-L-threonylcarbamoyladenosine(37) in tRNA + (sulfur carrier)-SH + AH2 + 2 S-adenosyl-L-methionine = 2-methylsulfanyl-N(6)-L-threonylcarbamoyladenosine(37) in tRNA + (sulfur carrier)-H + 5'-deoxyadenosine + L-methionine + A + S-adenosyl-L-homocysteine + 2 H(+)</text>
        <dbReference type="Rhea" id="RHEA:37075"/>
        <dbReference type="Rhea" id="RHEA-COMP:10163"/>
        <dbReference type="Rhea" id="RHEA-COMP:11092"/>
        <dbReference type="Rhea" id="RHEA-COMP:14737"/>
        <dbReference type="Rhea" id="RHEA-COMP:14739"/>
        <dbReference type="ChEBI" id="CHEBI:13193"/>
        <dbReference type="ChEBI" id="CHEBI:15378"/>
        <dbReference type="ChEBI" id="CHEBI:17319"/>
        <dbReference type="ChEBI" id="CHEBI:17499"/>
        <dbReference type="ChEBI" id="CHEBI:29917"/>
        <dbReference type="ChEBI" id="CHEBI:57844"/>
        <dbReference type="ChEBI" id="CHEBI:57856"/>
        <dbReference type="ChEBI" id="CHEBI:59789"/>
        <dbReference type="ChEBI" id="CHEBI:64428"/>
        <dbReference type="ChEBI" id="CHEBI:74418"/>
        <dbReference type="ChEBI" id="CHEBI:74420"/>
        <dbReference type="EC" id="2.8.4.5"/>
    </reaction>
</comment>
<comment type="cofactor">
    <cofactor evidence="1">
        <name>[4Fe-4S] cluster</name>
        <dbReference type="ChEBI" id="CHEBI:49883"/>
    </cofactor>
</comment>
<dbReference type="PROSITE" id="PS01278">
    <property type="entry name" value="MTTASE_RADICAL"/>
    <property type="match status" value="1"/>
</dbReference>
<reference evidence="19" key="1">
    <citation type="journal article" date="2021" name="PeerJ">
        <title>Extensive microbial diversity within the chicken gut microbiome revealed by metagenomics and culture.</title>
        <authorList>
            <person name="Gilroy R."/>
            <person name="Ravi A."/>
            <person name="Getino M."/>
            <person name="Pursley I."/>
            <person name="Horton D.L."/>
            <person name="Alikhan N.F."/>
            <person name="Baker D."/>
            <person name="Gharbi K."/>
            <person name="Hall N."/>
            <person name="Watson M."/>
            <person name="Adriaenssens E.M."/>
            <person name="Foster-Nyarko E."/>
            <person name="Jarju S."/>
            <person name="Secka A."/>
            <person name="Antonio M."/>
            <person name="Oren A."/>
            <person name="Chaudhuri R.R."/>
            <person name="La Ragione R."/>
            <person name="Hildebrand F."/>
            <person name="Pallen M.J."/>
        </authorList>
    </citation>
    <scope>NUCLEOTIDE SEQUENCE</scope>
    <source>
        <strain evidence="19">5790</strain>
    </source>
</reference>
<dbReference type="Gene3D" id="3.80.30.20">
    <property type="entry name" value="tm_1862 like domain"/>
    <property type="match status" value="1"/>
</dbReference>
<comment type="function">
    <text evidence="2">Catalyzes the methylthiolation of N6-threonylcarbamoyladenosine (t(6)A), leading to the formation of 2-methylthio-N6-threonylcarbamoyladenosine (ms(2)t(6)A) at position 37 in tRNAs that read codons beginning with adenine.</text>
</comment>
<feature type="domain" description="MTTase N-terminal" evidence="17">
    <location>
        <begin position="15"/>
        <end position="125"/>
    </location>
</feature>
<evidence type="ECO:0000256" key="5">
    <source>
        <dbReference type="ARBA" id="ARBA00022490"/>
    </source>
</evidence>
<dbReference type="SFLD" id="SFLDS00029">
    <property type="entry name" value="Radical_SAM"/>
    <property type="match status" value="1"/>
</dbReference>
<dbReference type="EMBL" id="DXIJ01000124">
    <property type="protein sequence ID" value="HIV86330.1"/>
    <property type="molecule type" value="Genomic_DNA"/>
</dbReference>
<sequence>CYNLFIVFLKVVNKITVKFITLGCKTNIYESEAMAAMFKEAGYEVVSSDPADVCVINTCTVTGIGAKKSRSQIRKAKKLNPNAVIAVTGCFAQTEPEAVRQIGADVIIGNKGRDRIVELVGEALNGRKTDMVGNILSVSEYEDLPATHHQSRIRANVKIEDGCGNFCSYCIIPFARGPVRSRSLEKIIEEANALTSSGYKEIVLTGIHIGSYGKDLNNGTGLIDVIEALDMAGGLPRVRLGSIEPVLITEDFVGRIKNIGNLCPQFHLSLQSGCTETLKRMNRRYTAEEFRRAVDLLRDNIPDASITTDLMVGFPGESEHEFEQSYEFCRSIGFMQMHIFKYSVRQGTAAEKLRPQIPEAVKHERSQKMLELSEDMKRSFYEKYIGKELTVLTEQTSGEGLHATSANYMDVIIRPGDGIAPGQFIKVMPEGYENGFLYGTASDF</sequence>
<dbReference type="InterPro" id="IPR006467">
    <property type="entry name" value="MiaB-like_bact"/>
</dbReference>
<evidence type="ECO:0000256" key="8">
    <source>
        <dbReference type="ARBA" id="ARBA00022694"/>
    </source>
</evidence>
<evidence type="ECO:0000313" key="20">
    <source>
        <dbReference type="Proteomes" id="UP000824162"/>
    </source>
</evidence>
<dbReference type="SFLD" id="SFLDG01061">
    <property type="entry name" value="methylthiotransferase"/>
    <property type="match status" value="1"/>
</dbReference>
<dbReference type="InterPro" id="IPR023404">
    <property type="entry name" value="rSAM_horseshoe"/>
</dbReference>
<dbReference type="InterPro" id="IPR007197">
    <property type="entry name" value="rSAM"/>
</dbReference>
<keyword evidence="4" id="KW-0004">4Fe-4S</keyword>
<evidence type="ECO:0000256" key="14">
    <source>
        <dbReference type="ARBA" id="ARBA00061574"/>
    </source>
</evidence>
<dbReference type="NCBIfam" id="TIGR00089">
    <property type="entry name" value="MiaB/RimO family radical SAM methylthiotransferase"/>
    <property type="match status" value="1"/>
</dbReference>
<dbReference type="SFLD" id="SFLDF00295">
    <property type="entry name" value="threonylcarbamoyladenosine_tRN"/>
    <property type="match status" value="1"/>
</dbReference>
<evidence type="ECO:0000256" key="10">
    <source>
        <dbReference type="ARBA" id="ARBA00023004"/>
    </source>
</evidence>
<dbReference type="CDD" id="cd01335">
    <property type="entry name" value="Radical_SAM"/>
    <property type="match status" value="1"/>
</dbReference>
<evidence type="ECO:0000259" key="18">
    <source>
        <dbReference type="PROSITE" id="PS51918"/>
    </source>
</evidence>
<dbReference type="AlphaFoldDB" id="A0A9D1PRH9"/>
<dbReference type="PROSITE" id="PS51449">
    <property type="entry name" value="MTTASE_N"/>
    <property type="match status" value="1"/>
</dbReference>
<dbReference type="InterPro" id="IPR038135">
    <property type="entry name" value="Methylthiotransferase_N_sf"/>
</dbReference>
<evidence type="ECO:0000256" key="12">
    <source>
        <dbReference type="ARBA" id="ARBA00031213"/>
    </source>
</evidence>
<dbReference type="PANTHER" id="PTHR11918:SF45">
    <property type="entry name" value="THREONYLCARBAMOYLADENOSINE TRNA METHYLTHIOTRANSFERASE"/>
    <property type="match status" value="1"/>
</dbReference>
<evidence type="ECO:0000256" key="15">
    <source>
        <dbReference type="ARBA" id="ARBA00069898"/>
    </source>
</evidence>
<evidence type="ECO:0000256" key="2">
    <source>
        <dbReference type="ARBA" id="ARBA00002399"/>
    </source>
</evidence>
<evidence type="ECO:0000259" key="16">
    <source>
        <dbReference type="PROSITE" id="PS50926"/>
    </source>
</evidence>